<accession>A0A7I9WGY2</accession>
<gene>
    <name evidence="4" type="ORF">MMUR_06830</name>
</gene>
<protein>
    <submittedName>
        <fullName evidence="4">Helix-turn-helix transcriptional regulator</fullName>
    </submittedName>
</protein>
<evidence type="ECO:0000259" key="3">
    <source>
        <dbReference type="PROSITE" id="PS50043"/>
    </source>
</evidence>
<dbReference type="InterPro" id="IPR041664">
    <property type="entry name" value="AAA_16"/>
</dbReference>
<dbReference type="Proteomes" id="UP000465241">
    <property type="component" value="Unassembled WGS sequence"/>
</dbReference>
<dbReference type="GO" id="GO:0005524">
    <property type="term" value="F:ATP binding"/>
    <property type="evidence" value="ECO:0007669"/>
    <property type="project" value="UniProtKB-KW"/>
</dbReference>
<dbReference type="GO" id="GO:0003677">
    <property type="term" value="F:DNA binding"/>
    <property type="evidence" value="ECO:0007669"/>
    <property type="project" value="InterPro"/>
</dbReference>
<evidence type="ECO:0000256" key="1">
    <source>
        <dbReference type="ARBA" id="ARBA00022741"/>
    </source>
</evidence>
<dbReference type="Gene3D" id="1.10.10.10">
    <property type="entry name" value="Winged helix-like DNA-binding domain superfamily/Winged helix DNA-binding domain"/>
    <property type="match status" value="1"/>
</dbReference>
<dbReference type="PANTHER" id="PTHR16305:SF35">
    <property type="entry name" value="TRANSCRIPTIONAL ACTIVATOR DOMAIN"/>
    <property type="match status" value="1"/>
</dbReference>
<dbReference type="InterPro" id="IPR036388">
    <property type="entry name" value="WH-like_DNA-bd_sf"/>
</dbReference>
<proteinExistence type="predicted"/>
<dbReference type="CDD" id="cd06170">
    <property type="entry name" value="LuxR_C_like"/>
    <property type="match status" value="1"/>
</dbReference>
<keyword evidence="5" id="KW-1185">Reference proteome</keyword>
<dbReference type="EMBL" id="BLKT01000003">
    <property type="protein sequence ID" value="GFG56547.1"/>
    <property type="molecule type" value="Genomic_DNA"/>
</dbReference>
<dbReference type="PANTHER" id="PTHR16305">
    <property type="entry name" value="TESTICULAR SOLUBLE ADENYLYL CYCLASE"/>
    <property type="match status" value="1"/>
</dbReference>
<reference evidence="4 5" key="1">
    <citation type="journal article" date="2019" name="Emerg. Microbes Infect.">
        <title>Comprehensive subspecies identification of 175 nontuberculous mycobacteria species based on 7547 genomic profiles.</title>
        <authorList>
            <person name="Matsumoto Y."/>
            <person name="Kinjo T."/>
            <person name="Motooka D."/>
            <person name="Nabeya D."/>
            <person name="Jung N."/>
            <person name="Uechi K."/>
            <person name="Horii T."/>
            <person name="Iida T."/>
            <person name="Fujita J."/>
            <person name="Nakamura S."/>
        </authorList>
    </citation>
    <scope>NUCLEOTIDE SEQUENCE [LARGE SCALE GENOMIC DNA]</scope>
    <source>
        <strain evidence="4 5">JCM 13392</strain>
    </source>
</reference>
<keyword evidence="2" id="KW-0067">ATP-binding</keyword>
<sequence length="919" mass="96927">MLAGDATDSGGAIELIGRREELAMLDRLVVALAAGESRALVVRGDAGVGKTALLDHLARSAVPACRVVRTSGVQAEMELAFAGLHQLCLPLMDHLVRLPEPQRVALSTALGLTTGPTPDRFLAGLAVLNLLSYAAEDKPLLCLVDDEQWLDRASAQVLAFVARRLVAESVGLVFAARVPTDALAGLPALVVSGLRGSDARLLLESALVGPIDPRIRDQIIAETGGNPLALLELPRGLSAEQLAGGFGLPEAVRLSGDVEAAFRARIETLPPESARLLLVAAADPTGDVALMWRAAALLGLGVEAAASVVEAELASFTSRVRFRHPLVRSAAYRSAALADRRDVHRALATATDEETDPDRRAWHRALASVGPDETVAADLERSAARAQARGGVGAAAAFLERAATLSGDPEQRAERALAAASAKVEAGAFDAALDLLGLAESGPLNEGQKARTELVRGRIAFVTSRGSEAPPLLLSAADKLIAVDADLARGTYLEAMTAAMFVGRLAVGADVVAIARTLDTDPRQPGGDSLADLLLDWLVVQFGRGYVAGVPWLRRALAAFTAGPSTDEHRRWVFLAGTAAHFGCDDTSLDMLTSRHVDDARATGALSDVPLALSARAIALVFFGDLDGAAAVVDELQAAMEATGSRLAPYAELGVAAMQGHRDRAAALIESTVTEVTARGEGNGLTVARWAEAVLHNGHGDYRSALIAAQQATDFPPELGASNWSLPELIEAAARTGAGEVAAEALGRLDQMAAACATPWALGLAARSRALTIDGDAAERCYREAIDQLSRTRVRAELARAHLVYGEWLRRERRRSEARTQLRTAHAMFVEMGMGGFAERARRELNAVGDTPQTIDAAVDGRQLTAQEAQVARMARDGLSNAEIGARLFISARTVQYHLSKVFTKLGITSRAHLDRVLP</sequence>
<dbReference type="Pfam" id="PF00196">
    <property type="entry name" value="GerE"/>
    <property type="match status" value="1"/>
</dbReference>
<dbReference type="InterPro" id="IPR000792">
    <property type="entry name" value="Tscrpt_reg_LuxR_C"/>
</dbReference>
<dbReference type="GO" id="GO:0004016">
    <property type="term" value="F:adenylate cyclase activity"/>
    <property type="evidence" value="ECO:0007669"/>
    <property type="project" value="TreeGrafter"/>
</dbReference>
<dbReference type="Gene3D" id="3.40.50.300">
    <property type="entry name" value="P-loop containing nucleotide triphosphate hydrolases"/>
    <property type="match status" value="1"/>
</dbReference>
<dbReference type="GO" id="GO:0005737">
    <property type="term" value="C:cytoplasm"/>
    <property type="evidence" value="ECO:0007669"/>
    <property type="project" value="TreeGrafter"/>
</dbReference>
<dbReference type="Pfam" id="PF13191">
    <property type="entry name" value="AAA_16"/>
    <property type="match status" value="1"/>
</dbReference>
<evidence type="ECO:0000313" key="5">
    <source>
        <dbReference type="Proteomes" id="UP000465241"/>
    </source>
</evidence>
<dbReference type="RefSeq" id="WP_264034409.1">
    <property type="nucleotide sequence ID" value="NZ_BAAAMC010000028.1"/>
</dbReference>
<dbReference type="InterPro" id="IPR016032">
    <property type="entry name" value="Sig_transdc_resp-reg_C-effctor"/>
</dbReference>
<feature type="domain" description="HTH luxR-type" evidence="3">
    <location>
        <begin position="857"/>
        <end position="919"/>
    </location>
</feature>
<dbReference type="InterPro" id="IPR027417">
    <property type="entry name" value="P-loop_NTPase"/>
</dbReference>
<evidence type="ECO:0000313" key="4">
    <source>
        <dbReference type="EMBL" id="GFG56547.1"/>
    </source>
</evidence>
<dbReference type="PRINTS" id="PR00038">
    <property type="entry name" value="HTHLUXR"/>
</dbReference>
<comment type="caution">
    <text evidence="4">The sequence shown here is derived from an EMBL/GenBank/DDBJ whole genome shotgun (WGS) entry which is preliminary data.</text>
</comment>
<name>A0A7I9WGY2_9MYCO</name>
<keyword evidence="1" id="KW-0547">Nucleotide-binding</keyword>
<organism evidence="4 5">
    <name type="scientific">Mycolicibacterium murale</name>
    <dbReference type="NCBI Taxonomy" id="182220"/>
    <lineage>
        <taxon>Bacteria</taxon>
        <taxon>Bacillati</taxon>
        <taxon>Actinomycetota</taxon>
        <taxon>Actinomycetes</taxon>
        <taxon>Mycobacteriales</taxon>
        <taxon>Mycobacteriaceae</taxon>
        <taxon>Mycolicibacterium</taxon>
    </lineage>
</organism>
<dbReference type="SUPFAM" id="SSF52540">
    <property type="entry name" value="P-loop containing nucleoside triphosphate hydrolases"/>
    <property type="match status" value="1"/>
</dbReference>
<dbReference type="PROSITE" id="PS50043">
    <property type="entry name" value="HTH_LUXR_2"/>
    <property type="match status" value="1"/>
</dbReference>
<dbReference type="AlphaFoldDB" id="A0A7I9WGY2"/>
<dbReference type="SUPFAM" id="SSF46894">
    <property type="entry name" value="C-terminal effector domain of the bipartite response regulators"/>
    <property type="match status" value="1"/>
</dbReference>
<evidence type="ECO:0000256" key="2">
    <source>
        <dbReference type="ARBA" id="ARBA00022840"/>
    </source>
</evidence>
<dbReference type="SMART" id="SM00421">
    <property type="entry name" value="HTH_LUXR"/>
    <property type="match status" value="1"/>
</dbReference>
<dbReference type="GO" id="GO:0006355">
    <property type="term" value="P:regulation of DNA-templated transcription"/>
    <property type="evidence" value="ECO:0007669"/>
    <property type="project" value="InterPro"/>
</dbReference>